<gene>
    <name evidence="2" type="ORF">hbim_05346</name>
</gene>
<organism evidence="2 3">
    <name type="scientific">Mycolicibacterium mageritense</name>
    <name type="common">Mycobacterium mageritense</name>
    <dbReference type="NCBI Taxonomy" id="53462"/>
    <lineage>
        <taxon>Bacteria</taxon>
        <taxon>Bacillati</taxon>
        <taxon>Actinomycetota</taxon>
        <taxon>Actinomycetes</taxon>
        <taxon>Mycobacteriales</taxon>
        <taxon>Mycobacteriaceae</taxon>
        <taxon>Mycolicibacterium</taxon>
    </lineage>
</organism>
<sequence length="534" mass="57786">MTSYERFIDALRNAGCTVIERGGNRAQAQAPGHSPADRSISVLYNAAEGRTAFMSFADDREQVLDTLGLTWSDLFDNPQGARYDYGDGRQVIRSPDKKFRQSGNTKGNQLFHADRIPAAQTVYVVEGEHDVLTLEAEGVTATCTAMGAGKAHMFDLTPLHGKNVVIVQDQDAPGVAHATQLAELLAPHANVKIVAPKVGKDAADHIVAGHGVTDFTPVDVAAPVALAPVVKAVEDAKSMPLSDGIDHIRSALARIAPQDDSGPKPMLEWVNKWWDWVQTDPSHGAGRIMQTPWPDLDNLLAGGFHAGRSYLIAGRPGAGKSLGLINFAAHAAVACGRQGLLYSVEMGGVEVTSRLISSGARAEYKRITRRDLDDFGAVAEYADRLQGAPLYISDRSSVTISRIAAEARRHKETYGLDFIAIDYMQLLKSSESDRQRALTNISREVKVLAGELDVVMLSACQLNRGNAKDNRKPMLSDLRESGALEQDCDVCILLHHAEEEGLPTGEVEMIIAKNRTGPMATVTLPFRPHYAQIG</sequence>
<dbReference type="InterPro" id="IPR034154">
    <property type="entry name" value="TOPRIM_DnaG/twinkle"/>
</dbReference>
<dbReference type="EMBL" id="AP027452">
    <property type="protein sequence ID" value="BDY31394.1"/>
    <property type="molecule type" value="Genomic_DNA"/>
</dbReference>
<proteinExistence type="predicted"/>
<name>A0AAI8TYL3_MYCME</name>
<dbReference type="Pfam" id="PF03796">
    <property type="entry name" value="DnaB_C"/>
    <property type="match status" value="1"/>
</dbReference>
<dbReference type="Gene3D" id="3.40.50.300">
    <property type="entry name" value="P-loop containing nucleotide triphosphate hydrolases"/>
    <property type="match status" value="1"/>
</dbReference>
<dbReference type="InterPro" id="IPR027417">
    <property type="entry name" value="P-loop_NTPase"/>
</dbReference>
<dbReference type="Gene3D" id="3.40.1360.10">
    <property type="match status" value="1"/>
</dbReference>
<dbReference type="AlphaFoldDB" id="A0AAI8TYL3"/>
<dbReference type="PANTHER" id="PTHR30153:SF2">
    <property type="entry name" value="REPLICATIVE DNA HELICASE"/>
    <property type="match status" value="1"/>
</dbReference>
<dbReference type="PANTHER" id="PTHR30153">
    <property type="entry name" value="REPLICATIVE DNA HELICASE DNAB"/>
    <property type="match status" value="1"/>
</dbReference>
<evidence type="ECO:0000259" key="1">
    <source>
        <dbReference type="PROSITE" id="PS51199"/>
    </source>
</evidence>
<protein>
    <recommendedName>
        <fullName evidence="1">SF4 helicase domain-containing protein</fullName>
    </recommendedName>
</protein>
<dbReference type="Pfam" id="PF13362">
    <property type="entry name" value="Toprim_3"/>
    <property type="match status" value="1"/>
</dbReference>
<reference evidence="2" key="1">
    <citation type="submission" date="2023-03" db="EMBL/GenBank/DDBJ databases">
        <title>Draft genome sequence of a Mycolicibacterium mageritense strain H4_3_1 isolated from a hybrid biological-inorganic system reactor.</title>
        <authorList>
            <person name="Feng X."/>
            <person name="Kazama D."/>
            <person name="Sato K."/>
            <person name="Kobayashi H."/>
        </authorList>
    </citation>
    <scope>NUCLEOTIDE SEQUENCE</scope>
    <source>
        <strain evidence="2">H4_3_1</strain>
    </source>
</reference>
<feature type="domain" description="SF4 helicase" evidence="1">
    <location>
        <begin position="282"/>
        <end position="534"/>
    </location>
</feature>
<dbReference type="PROSITE" id="PS51199">
    <property type="entry name" value="SF4_HELICASE"/>
    <property type="match status" value="1"/>
</dbReference>
<dbReference type="GO" id="GO:0005829">
    <property type="term" value="C:cytosol"/>
    <property type="evidence" value="ECO:0007669"/>
    <property type="project" value="TreeGrafter"/>
</dbReference>
<dbReference type="GO" id="GO:0003678">
    <property type="term" value="F:DNA helicase activity"/>
    <property type="evidence" value="ECO:0007669"/>
    <property type="project" value="InterPro"/>
</dbReference>
<dbReference type="RefSeq" id="WP_286211758.1">
    <property type="nucleotide sequence ID" value="NZ_AP027452.1"/>
</dbReference>
<accession>A0AAI8TYL3</accession>
<dbReference type="GO" id="GO:0005524">
    <property type="term" value="F:ATP binding"/>
    <property type="evidence" value="ECO:0007669"/>
    <property type="project" value="InterPro"/>
</dbReference>
<evidence type="ECO:0000313" key="2">
    <source>
        <dbReference type="EMBL" id="BDY31394.1"/>
    </source>
</evidence>
<dbReference type="SUPFAM" id="SSF56731">
    <property type="entry name" value="DNA primase core"/>
    <property type="match status" value="1"/>
</dbReference>
<dbReference type="InterPro" id="IPR007694">
    <property type="entry name" value="DNA_helicase_DnaB-like_C"/>
</dbReference>
<dbReference type="Proteomes" id="UP001241092">
    <property type="component" value="Chromosome"/>
</dbReference>
<dbReference type="InterPro" id="IPR006171">
    <property type="entry name" value="TOPRIM_dom"/>
</dbReference>
<dbReference type="CDD" id="cd01029">
    <property type="entry name" value="TOPRIM_primases"/>
    <property type="match status" value="1"/>
</dbReference>
<evidence type="ECO:0000313" key="3">
    <source>
        <dbReference type="Proteomes" id="UP001241092"/>
    </source>
</evidence>
<dbReference type="GO" id="GO:0006260">
    <property type="term" value="P:DNA replication"/>
    <property type="evidence" value="ECO:0007669"/>
    <property type="project" value="InterPro"/>
</dbReference>
<dbReference type="SUPFAM" id="SSF52540">
    <property type="entry name" value="P-loop containing nucleoside triphosphate hydrolases"/>
    <property type="match status" value="1"/>
</dbReference>